<gene>
    <name evidence="2" type="ORF">JEM65_02915</name>
</gene>
<dbReference type="EMBL" id="JAEHJZ010000004">
    <property type="protein sequence ID" value="MBJ7879608.1"/>
    <property type="molecule type" value="Genomic_DNA"/>
</dbReference>
<dbReference type="InterPro" id="IPR051781">
    <property type="entry name" value="Metallo-dep_Hydrolase"/>
</dbReference>
<dbReference type="InterPro" id="IPR006680">
    <property type="entry name" value="Amidohydro-rel"/>
</dbReference>
<reference evidence="2 3" key="1">
    <citation type="submission" date="2020-09" db="EMBL/GenBank/DDBJ databases">
        <title>Draft genome of Gelidibacter salicanalis PAMC21136.</title>
        <authorList>
            <person name="Park H."/>
        </authorList>
    </citation>
    <scope>NUCLEOTIDE SEQUENCE [LARGE SCALE GENOMIC DNA]</scope>
    <source>
        <strain evidence="2 3">PAMC21136</strain>
    </source>
</reference>
<dbReference type="SUPFAM" id="SSF51556">
    <property type="entry name" value="Metallo-dependent hydrolases"/>
    <property type="match status" value="1"/>
</dbReference>
<dbReference type="AlphaFoldDB" id="A0A934KT09"/>
<dbReference type="InterPro" id="IPR057744">
    <property type="entry name" value="OTAase-like"/>
</dbReference>
<evidence type="ECO:0000313" key="3">
    <source>
        <dbReference type="Proteomes" id="UP000662373"/>
    </source>
</evidence>
<dbReference type="InterPro" id="IPR032466">
    <property type="entry name" value="Metal_Hydrolase"/>
</dbReference>
<evidence type="ECO:0000259" key="1">
    <source>
        <dbReference type="Pfam" id="PF01979"/>
    </source>
</evidence>
<dbReference type="PANTHER" id="PTHR43135:SF3">
    <property type="entry name" value="ALPHA-D-RIBOSE 1-METHYLPHOSPHONATE 5-TRIPHOSPHATE DIPHOSPHATASE"/>
    <property type="match status" value="1"/>
</dbReference>
<sequence>MKNNLYFIFLLITFSVASQKKDSQIILIKNIEIFDGISHQTIIGNILIEGNKISKISSSNISSTSKNVLVIDGEGKFVMPGLIDAHTHIGMEGIQMGSTSVDWGTANIISTQAAKHRLLHGFTTLRNMGGNAIPLAKQIDKGTVPGPRIYPSGAFISQSGGHGDFDDITAVPRTPDNLSYSERQGIAAIADGADEVLKRTREQLRQGATQIKLMAGGGIGSSYDPIDVTQYSLEEFKAAVLATDNFGTYVGVHAYTPRAIQIAIEAGVKTIEHGHLMDEETAKMMADKGVWLSVQPFMIEEQNDYPIGSSSRKKRDYVYGHTDEVYKIAKKHNVKTAWGTDLTGKQKIDRRNDLSRLVGLKKWFSPYEALKMVTSTNAEMLRLSGPRNPYQEGKLGELTEGAYADLIIINGNPLKEFELLSNPEENFLLIMKDGKVYKNSLNDMKFDTTL</sequence>
<dbReference type="Gene3D" id="2.30.40.10">
    <property type="entry name" value="Urease, subunit C, domain 1"/>
    <property type="match status" value="1"/>
</dbReference>
<protein>
    <submittedName>
        <fullName evidence="2">Amidohydrolase family protein</fullName>
    </submittedName>
</protein>
<dbReference type="PANTHER" id="PTHR43135">
    <property type="entry name" value="ALPHA-D-RIBOSE 1-METHYLPHOSPHONATE 5-TRIPHOSPHATE DIPHOSPHATASE"/>
    <property type="match status" value="1"/>
</dbReference>
<dbReference type="InterPro" id="IPR011059">
    <property type="entry name" value="Metal-dep_hydrolase_composite"/>
</dbReference>
<evidence type="ECO:0000313" key="2">
    <source>
        <dbReference type="EMBL" id="MBJ7879608.1"/>
    </source>
</evidence>
<comment type="caution">
    <text evidence="2">The sequence shown here is derived from an EMBL/GenBank/DDBJ whole genome shotgun (WGS) entry which is preliminary data.</text>
</comment>
<dbReference type="RefSeq" id="WP_199597070.1">
    <property type="nucleotide sequence ID" value="NZ_JAEHJZ010000004.1"/>
</dbReference>
<dbReference type="Gene3D" id="3.20.20.140">
    <property type="entry name" value="Metal-dependent hydrolases"/>
    <property type="match status" value="1"/>
</dbReference>
<proteinExistence type="predicted"/>
<dbReference type="Proteomes" id="UP000662373">
    <property type="component" value="Unassembled WGS sequence"/>
</dbReference>
<dbReference type="CDD" id="cd01299">
    <property type="entry name" value="Met_dep_hydrolase_A"/>
    <property type="match status" value="1"/>
</dbReference>
<organism evidence="2 3">
    <name type="scientific">Gelidibacter salicanalis</name>
    <dbReference type="NCBI Taxonomy" id="291193"/>
    <lineage>
        <taxon>Bacteria</taxon>
        <taxon>Pseudomonadati</taxon>
        <taxon>Bacteroidota</taxon>
        <taxon>Flavobacteriia</taxon>
        <taxon>Flavobacteriales</taxon>
        <taxon>Flavobacteriaceae</taxon>
        <taxon>Gelidibacter</taxon>
    </lineage>
</organism>
<dbReference type="SUPFAM" id="SSF51338">
    <property type="entry name" value="Composite domain of metallo-dependent hydrolases"/>
    <property type="match status" value="2"/>
</dbReference>
<feature type="domain" description="Amidohydrolase-related" evidence="1">
    <location>
        <begin position="77"/>
        <end position="435"/>
    </location>
</feature>
<dbReference type="Pfam" id="PF01979">
    <property type="entry name" value="Amidohydro_1"/>
    <property type="match status" value="1"/>
</dbReference>
<dbReference type="GO" id="GO:0016810">
    <property type="term" value="F:hydrolase activity, acting on carbon-nitrogen (but not peptide) bonds"/>
    <property type="evidence" value="ECO:0007669"/>
    <property type="project" value="InterPro"/>
</dbReference>
<accession>A0A934KT09</accession>
<keyword evidence="3" id="KW-1185">Reference proteome</keyword>
<name>A0A934KT09_9FLAO</name>